<evidence type="ECO:0000313" key="4">
    <source>
        <dbReference type="EMBL" id="MFD1481769.1"/>
    </source>
</evidence>
<proteinExistence type="inferred from homology"/>
<dbReference type="InterPro" id="IPR050417">
    <property type="entry name" value="Sugar_Epim/Isomerase"/>
</dbReference>
<dbReference type="PANTHER" id="PTHR43489">
    <property type="entry name" value="ISOMERASE"/>
    <property type="match status" value="1"/>
</dbReference>
<keyword evidence="1 2" id="KW-0413">Isomerase</keyword>
<dbReference type="EMBL" id="JBHTOQ010000022">
    <property type="protein sequence ID" value="MFD1481769.1"/>
    <property type="molecule type" value="Genomic_DNA"/>
</dbReference>
<dbReference type="InterPro" id="IPR036237">
    <property type="entry name" value="Xyl_isomerase-like_sf"/>
</dbReference>
<dbReference type="PIRSF" id="PIRSF006241">
    <property type="entry name" value="HyI"/>
    <property type="match status" value="1"/>
</dbReference>
<dbReference type="PANTHER" id="PTHR43489:SF6">
    <property type="entry name" value="HYDROXYPYRUVATE ISOMERASE-RELATED"/>
    <property type="match status" value="1"/>
</dbReference>
<evidence type="ECO:0000256" key="1">
    <source>
        <dbReference type="ARBA" id="ARBA00023235"/>
    </source>
</evidence>
<dbReference type="RefSeq" id="WP_131574105.1">
    <property type="nucleotide sequence ID" value="NZ_CBCSAJ010000010.1"/>
</dbReference>
<dbReference type="InterPro" id="IPR013022">
    <property type="entry name" value="Xyl_isomerase-like_TIM-brl"/>
</dbReference>
<name>A0ABW4DX35_9RHOB</name>
<keyword evidence="5" id="KW-1185">Reference proteome</keyword>
<evidence type="ECO:0000259" key="3">
    <source>
        <dbReference type="Pfam" id="PF01261"/>
    </source>
</evidence>
<reference evidence="5" key="1">
    <citation type="journal article" date="2019" name="Int. J. Syst. Evol. Microbiol.">
        <title>The Global Catalogue of Microorganisms (GCM) 10K type strain sequencing project: providing services to taxonomists for standard genome sequencing and annotation.</title>
        <authorList>
            <consortium name="The Broad Institute Genomics Platform"/>
            <consortium name="The Broad Institute Genome Sequencing Center for Infectious Disease"/>
            <person name="Wu L."/>
            <person name="Ma J."/>
        </authorList>
    </citation>
    <scope>NUCLEOTIDE SEQUENCE [LARGE SCALE GENOMIC DNA]</scope>
    <source>
        <strain evidence="5">CCM 8875</strain>
    </source>
</reference>
<dbReference type="InterPro" id="IPR026040">
    <property type="entry name" value="HyI-like"/>
</dbReference>
<dbReference type="Proteomes" id="UP001597302">
    <property type="component" value="Unassembled WGS sequence"/>
</dbReference>
<organism evidence="4 5">
    <name type="scientific">Paracoccus nototheniae</name>
    <dbReference type="NCBI Taxonomy" id="2489002"/>
    <lineage>
        <taxon>Bacteria</taxon>
        <taxon>Pseudomonadati</taxon>
        <taxon>Pseudomonadota</taxon>
        <taxon>Alphaproteobacteria</taxon>
        <taxon>Rhodobacterales</taxon>
        <taxon>Paracoccaceae</taxon>
        <taxon>Paracoccus</taxon>
    </lineage>
</organism>
<gene>
    <name evidence="4" type="ORF">ACFQ5P_10730</name>
</gene>
<protein>
    <submittedName>
        <fullName evidence="4">Hydroxypyruvate isomerase family protein</fullName>
    </submittedName>
</protein>
<accession>A0ABW4DX35</accession>
<evidence type="ECO:0000256" key="2">
    <source>
        <dbReference type="PIRNR" id="PIRNR006241"/>
    </source>
</evidence>
<comment type="caution">
    <text evidence="4">The sequence shown here is derived from an EMBL/GenBank/DDBJ whole genome shotgun (WGS) entry which is preliminary data.</text>
</comment>
<dbReference type="Gene3D" id="3.20.20.150">
    <property type="entry name" value="Divalent-metal-dependent TIM barrel enzymes"/>
    <property type="match status" value="1"/>
</dbReference>
<dbReference type="SUPFAM" id="SSF51658">
    <property type="entry name" value="Xylose isomerase-like"/>
    <property type="match status" value="1"/>
</dbReference>
<evidence type="ECO:0000313" key="5">
    <source>
        <dbReference type="Proteomes" id="UP001597302"/>
    </source>
</evidence>
<dbReference type="Pfam" id="PF01261">
    <property type="entry name" value="AP_endonuc_2"/>
    <property type="match status" value="1"/>
</dbReference>
<dbReference type="GO" id="GO:0016853">
    <property type="term" value="F:isomerase activity"/>
    <property type="evidence" value="ECO:0007669"/>
    <property type="project" value="UniProtKB-KW"/>
</dbReference>
<sequence>MPRFAANLTMLFTELPILDRFAAAAEAGFDGVEILYPYDIAAPELYRAATAAGLDIVLINAPPPNWAGGPRGFAAVPGLQDRFRRDFERSLRVAQVLRATHIHIVCGRAQGQDAHDTFVENLGWAAHRAPHASLTIEPRNRTDTHDYFLTDYRTAIDIIDNVAAPNLGLQLDAYHAQMITGDLMTCWRKVAPLVRHIQIAGCPGRHEPDIGMIDYPAFFAELDEWGYRGWVGCEYNPQRTSLKGLGWLRQALAARG</sequence>
<feature type="domain" description="Xylose isomerase-like TIM barrel" evidence="3">
    <location>
        <begin position="21"/>
        <end position="250"/>
    </location>
</feature>
<comment type="similarity">
    <text evidence="2">Belongs to the hyi family.</text>
</comment>